<name>A0A7L4ZN55_9FLAO</name>
<sequence length="66" mass="7178">MNQTSSIMKKQKAKSLKLNKNSISSLKEILGGRPPLSFRQTECTCSPSQLTHCLAGCTAISYDSIC</sequence>
<proteinExistence type="predicted"/>
<protein>
    <submittedName>
        <fullName evidence="1">Uncharacterized protein</fullName>
    </submittedName>
</protein>
<evidence type="ECO:0000313" key="2">
    <source>
        <dbReference type="Proteomes" id="UP000464657"/>
    </source>
</evidence>
<reference evidence="1 2" key="1">
    <citation type="journal article" date="2013" name="Int. J. Syst. Evol. Microbiol.">
        <title>Kordia antarctica sp. nov., isolated from Antarctic seawater.</title>
        <authorList>
            <person name="Baek K."/>
            <person name="Choi A."/>
            <person name="Kang I."/>
            <person name="Lee K."/>
            <person name="Cho J.C."/>
        </authorList>
    </citation>
    <scope>NUCLEOTIDE SEQUENCE [LARGE SCALE GENOMIC DNA]</scope>
    <source>
        <strain evidence="1 2">IMCC3317</strain>
    </source>
</reference>
<dbReference type="Proteomes" id="UP000464657">
    <property type="component" value="Chromosome"/>
</dbReference>
<dbReference type="EMBL" id="CP019288">
    <property type="protein sequence ID" value="QHI37869.1"/>
    <property type="molecule type" value="Genomic_DNA"/>
</dbReference>
<gene>
    <name evidence="1" type="ORF">IMCC3317_32520</name>
</gene>
<evidence type="ECO:0000313" key="1">
    <source>
        <dbReference type="EMBL" id="QHI37869.1"/>
    </source>
</evidence>
<dbReference type="AlphaFoldDB" id="A0A7L4ZN55"/>
<dbReference type="KEGG" id="kan:IMCC3317_32520"/>
<keyword evidence="2" id="KW-1185">Reference proteome</keyword>
<organism evidence="1 2">
    <name type="scientific">Kordia antarctica</name>
    <dbReference type="NCBI Taxonomy" id="1218801"/>
    <lineage>
        <taxon>Bacteria</taxon>
        <taxon>Pseudomonadati</taxon>
        <taxon>Bacteroidota</taxon>
        <taxon>Flavobacteriia</taxon>
        <taxon>Flavobacteriales</taxon>
        <taxon>Flavobacteriaceae</taxon>
        <taxon>Kordia</taxon>
    </lineage>
</organism>
<accession>A0A7L4ZN55</accession>